<dbReference type="Proteomes" id="UP001392318">
    <property type="component" value="Unassembled WGS sequence"/>
</dbReference>
<sequence length="489" mass="55714">MDSFYRAFEDRHRGSRDLIKGRLGKYSPFVQPLAALYPGAKTFDVGCGRGEWLELMGDAGFAATGVDLDADMLEACRERNLSVSQGDAIEYLAKLDSNSHALISAFHVVEHVSFEQLKRLVTEALRVLKPGGLLILETPNPENIAVATCNFYIDPTHQKPIPPLLLSFVAEHAGFDRVKVVRLQESATLTDAQAQIHFMNVLGGVSPDYAIVAQKEAASTEGAFDDAFEAEYGLTIDVLAQRYETRIASSLAQIEARVQRAEDTARQSGEQLTDELHSLSEQLQLAEERYQRAEERYQRSEERYQRSEERYQHAEERYQHFEERYQYFEERYQHSEERYQRADGRRQQVESQVLEMQTRLEQTEAMLHQANAQLHAVYQSTSWRITRPVRGVKLVLKGQGKVVFKVGAKRVVQRAAKFGGKHPWFRRLAVFALNRVPGVKQRLIPVVSDTVHLYRPRPEVAPEGLSPRAQQTYAALAFAVKNYEKREEG</sequence>
<evidence type="ECO:0000313" key="1">
    <source>
        <dbReference type="EMBL" id="MEM5401974.1"/>
    </source>
</evidence>
<keyword evidence="2" id="KW-1185">Reference proteome</keyword>
<dbReference type="EMBL" id="JAYMRU010000012">
    <property type="protein sequence ID" value="MEM5401974.1"/>
    <property type="molecule type" value="Genomic_DNA"/>
</dbReference>
<keyword evidence="1" id="KW-0808">Transferase</keyword>
<gene>
    <name evidence="1" type="ORF">VSR83_18050</name>
</gene>
<protein>
    <submittedName>
        <fullName evidence="1">Methyltransferase domain-containing protein</fullName>
    </submittedName>
</protein>
<accession>A0ACC6RK74</accession>
<keyword evidence="1" id="KW-0489">Methyltransferase</keyword>
<comment type="caution">
    <text evidence="1">The sequence shown here is derived from an EMBL/GenBank/DDBJ whole genome shotgun (WGS) entry which is preliminary data.</text>
</comment>
<organism evidence="1 2">
    <name type="scientific">Paraburkholderia unamae</name>
    <dbReference type="NCBI Taxonomy" id="219649"/>
    <lineage>
        <taxon>Bacteria</taxon>
        <taxon>Pseudomonadati</taxon>
        <taxon>Pseudomonadota</taxon>
        <taxon>Betaproteobacteria</taxon>
        <taxon>Burkholderiales</taxon>
        <taxon>Burkholderiaceae</taxon>
        <taxon>Paraburkholderia</taxon>
    </lineage>
</organism>
<proteinExistence type="predicted"/>
<evidence type="ECO:0000313" key="2">
    <source>
        <dbReference type="Proteomes" id="UP001392318"/>
    </source>
</evidence>
<reference evidence="1" key="1">
    <citation type="submission" date="2024-01" db="EMBL/GenBank/DDBJ databases">
        <title>The diversity of rhizobia nodulating Mimosa spp. in eleven states of Brazil covering several biomes is determined by host plant, location, and edaphic factors.</title>
        <authorList>
            <person name="Rouws L."/>
            <person name="Barauna A."/>
            <person name="Beukes C."/>
            <person name="De Faria S.M."/>
            <person name="Gross E."/>
            <person name="Dos Reis Junior F.B."/>
            <person name="Simon M."/>
            <person name="Maluk M."/>
            <person name="Odee D.W."/>
            <person name="Kenicer G."/>
            <person name="Young J.P.W."/>
            <person name="Reis V.M."/>
            <person name="Zilli J."/>
            <person name="James E.K."/>
        </authorList>
    </citation>
    <scope>NUCLEOTIDE SEQUENCE</scope>
    <source>
        <strain evidence="1">JPY452</strain>
    </source>
</reference>
<name>A0ACC6RK74_9BURK</name>